<keyword evidence="4 7" id="KW-0812">Transmembrane</keyword>
<feature type="domain" description="SSD" evidence="8">
    <location>
        <begin position="676"/>
        <end position="807"/>
    </location>
</feature>
<evidence type="ECO:0000313" key="9">
    <source>
        <dbReference type="EMBL" id="EHP68529.1"/>
    </source>
</evidence>
<dbReference type="PANTHER" id="PTHR33406">
    <property type="entry name" value="MEMBRANE PROTEIN MJ1562-RELATED"/>
    <property type="match status" value="1"/>
</dbReference>
<reference evidence="9 10" key="1">
    <citation type="submission" date="2012-01" db="EMBL/GenBank/DDBJ databases">
        <title>Improved High-Quality Draft sequence of Metallosphaera yellowstonensis MK1.</title>
        <authorList>
            <consortium name="US DOE Joint Genome Institute"/>
            <person name="Lucas S."/>
            <person name="Han J."/>
            <person name="Cheng J.-F."/>
            <person name="Goodwin L."/>
            <person name="Pitluck S."/>
            <person name="Peters L."/>
            <person name="Teshima H."/>
            <person name="Detter J.C."/>
            <person name="Han C."/>
            <person name="Tapia R."/>
            <person name="Land M."/>
            <person name="Hauser L."/>
            <person name="Kyrpides N."/>
            <person name="Kozubal M."/>
            <person name="Macur R.E."/>
            <person name="Jay Z."/>
            <person name="Inskeep W."/>
            <person name="Woyke T."/>
        </authorList>
    </citation>
    <scope>NUCLEOTIDE SEQUENCE [LARGE SCALE GENOMIC DNA]</scope>
    <source>
        <strain evidence="9 10">MK1</strain>
    </source>
</reference>
<dbReference type="Proteomes" id="UP000003980">
    <property type="component" value="Unassembled WGS sequence"/>
</dbReference>
<evidence type="ECO:0000256" key="6">
    <source>
        <dbReference type="ARBA" id="ARBA00023136"/>
    </source>
</evidence>
<evidence type="ECO:0000256" key="3">
    <source>
        <dbReference type="ARBA" id="ARBA00022475"/>
    </source>
</evidence>
<dbReference type="HOGENOM" id="CLU_345038_0_0_2"/>
<dbReference type="SUPFAM" id="SSF82866">
    <property type="entry name" value="Multidrug efflux transporter AcrB transmembrane domain"/>
    <property type="match status" value="2"/>
</dbReference>
<accession>H2C8Q3</accession>
<keyword evidence="5 7" id="KW-1133">Transmembrane helix</keyword>
<name>H2C8Q3_9CREN</name>
<keyword evidence="10" id="KW-1185">Reference proteome</keyword>
<dbReference type="GO" id="GO:0005886">
    <property type="term" value="C:plasma membrane"/>
    <property type="evidence" value="ECO:0007669"/>
    <property type="project" value="UniProtKB-SubCell"/>
</dbReference>
<proteinExistence type="inferred from homology"/>
<evidence type="ECO:0000259" key="8">
    <source>
        <dbReference type="PROSITE" id="PS50156"/>
    </source>
</evidence>
<evidence type="ECO:0000313" key="10">
    <source>
        <dbReference type="Proteomes" id="UP000003980"/>
    </source>
</evidence>
<evidence type="ECO:0000256" key="7">
    <source>
        <dbReference type="SAM" id="Phobius"/>
    </source>
</evidence>
<dbReference type="RefSeq" id="WP_009075045.1">
    <property type="nucleotide sequence ID" value="NZ_JH597770.1"/>
</dbReference>
<feature type="transmembrane region" description="Helical" evidence="7">
    <location>
        <begin position="711"/>
        <end position="733"/>
    </location>
</feature>
<feature type="transmembrane region" description="Helical" evidence="7">
    <location>
        <begin position="657"/>
        <end position="677"/>
    </location>
</feature>
<comment type="similarity">
    <text evidence="2">Belongs to the resistance-nodulation-cell division (RND) (TC 2.A.6) family. MmpL subfamily.</text>
</comment>
<dbReference type="InterPro" id="IPR000731">
    <property type="entry name" value="SSD"/>
</dbReference>
<dbReference type="Gene3D" id="1.20.1640.10">
    <property type="entry name" value="Multidrug efflux transporter AcrB transmembrane domain"/>
    <property type="match status" value="2"/>
</dbReference>
<evidence type="ECO:0000256" key="2">
    <source>
        <dbReference type="ARBA" id="ARBA00010157"/>
    </source>
</evidence>
<evidence type="ECO:0000256" key="4">
    <source>
        <dbReference type="ARBA" id="ARBA00022692"/>
    </source>
</evidence>
<evidence type="ECO:0000256" key="5">
    <source>
        <dbReference type="ARBA" id="ARBA00022989"/>
    </source>
</evidence>
<dbReference type="eggNOG" id="arCOG02175">
    <property type="taxonomic scope" value="Archaea"/>
</dbReference>
<keyword evidence="3" id="KW-1003">Cell membrane</keyword>
<dbReference type="InterPro" id="IPR004869">
    <property type="entry name" value="MMPL_dom"/>
</dbReference>
<evidence type="ECO:0000256" key="1">
    <source>
        <dbReference type="ARBA" id="ARBA00004651"/>
    </source>
</evidence>
<dbReference type="Pfam" id="PF03176">
    <property type="entry name" value="MMPL"/>
    <property type="match status" value="2"/>
</dbReference>
<feature type="transmembrane region" description="Helical" evidence="7">
    <location>
        <begin position="785"/>
        <end position="809"/>
    </location>
</feature>
<feature type="transmembrane region" description="Helical" evidence="7">
    <location>
        <begin position="441"/>
        <end position="464"/>
    </location>
</feature>
<dbReference type="AlphaFoldDB" id="H2C8Q3"/>
<dbReference type="InterPro" id="IPR050545">
    <property type="entry name" value="Mycobact_MmpL"/>
</dbReference>
<dbReference type="OrthoDB" id="42357at2157"/>
<sequence>MRWILAAWFVLIVVLAPLVLQIQNYFVYSDSPFLSSTYQSVKVSDVVVEYFHDDQSQYSYIYVLSNGSYNGSLAELNYSLKYLQGAKILTPYQILNDYNSQYLNEVEPLVGSIQSKLMPLHELYLNLTRLRDALLDNFSLFLFQLNVTYGVPLGLHVNASPRLLEEFKTYYFLALQNYSELNASRVAGYLTFKNPFLVFFSFNNFTNRTLAKSFLENFNEYPLLIYLLTKHNVSQEALVDPHSYAVDVVEKEIPPPPFNLSQFHRNYTWLFIVKVPKNESLNSINRFIENVNAEVTGHLPIYAQSAFYTEQNLRLIDLVTIILVGVLLVVLVRALLPIILLVTGALLGVEISYTLLELLTFSGYQIYYISGLVIPPIVFGITVDYSLLFLYRYFEELRKGSREPLKLAFRTAGRGALFSGLSIAIGFSSFVISPSPLLRNIGIALLVSSLSSLFPVIGFMYTALRSVPPSLLAFPKRDVPNTEDPRSNYLRRSVLLALRRKYLVIFFTVILALVSLYVFATHPTNVNVDEIVPAQSTSVRGLDALSNLFNYSLDYLVIKGNPNSSYNLLLNITNFTIKHGAIVYGPTSLGRVVFDRPTAITNQFYSHNYTLTEVLIPYPVFSHGAIAITEGLMKYPVLVGGSNAERIDIVDSTVFEYYHFVLPLTVLLILFYLTWILGSLVVPIRLVVTLAISSLVGVAFMFAVFGSVYWLSPLIVFALLFSLGIDYDMFIILRIKEEIGTEEERIMKGVEKTGLVVTAAGLILSGAFISLAFTDMKFLREIGVAVAFSILFDTFIVRPILVPAIMSVLKQYNWWPHLRADNS</sequence>
<dbReference type="PANTHER" id="PTHR33406:SF6">
    <property type="entry name" value="MEMBRANE PROTEIN YDGH-RELATED"/>
    <property type="match status" value="1"/>
</dbReference>
<dbReference type="EMBL" id="JH597770">
    <property type="protein sequence ID" value="EHP68529.1"/>
    <property type="molecule type" value="Genomic_DNA"/>
</dbReference>
<feature type="transmembrane region" description="Helical" evidence="7">
    <location>
        <begin position="754"/>
        <end position="773"/>
    </location>
</feature>
<keyword evidence="6 7" id="KW-0472">Membrane</keyword>
<feature type="transmembrane region" description="Helical" evidence="7">
    <location>
        <begin position="684"/>
        <end position="705"/>
    </location>
</feature>
<feature type="transmembrane region" description="Helical" evidence="7">
    <location>
        <begin position="368"/>
        <end position="394"/>
    </location>
</feature>
<organism evidence="9 10">
    <name type="scientific">Metallosphaera yellowstonensis MK1</name>
    <dbReference type="NCBI Taxonomy" id="671065"/>
    <lineage>
        <taxon>Archaea</taxon>
        <taxon>Thermoproteota</taxon>
        <taxon>Thermoprotei</taxon>
        <taxon>Sulfolobales</taxon>
        <taxon>Sulfolobaceae</taxon>
        <taxon>Metallosphaera</taxon>
    </lineage>
</organism>
<gene>
    <name evidence="9" type="ORF">MetMK1DRAFT_00029680</name>
</gene>
<feature type="transmembrane region" description="Helical" evidence="7">
    <location>
        <begin position="502"/>
        <end position="520"/>
    </location>
</feature>
<comment type="subcellular location">
    <subcellularLocation>
        <location evidence="1">Cell membrane</location>
        <topology evidence="1">Multi-pass membrane protein</topology>
    </subcellularLocation>
</comment>
<protein>
    <submittedName>
        <fullName evidence="9">Putative RND superfamily drug exporter</fullName>
    </submittedName>
</protein>
<feature type="transmembrane region" description="Helical" evidence="7">
    <location>
        <begin position="313"/>
        <end position="331"/>
    </location>
</feature>
<feature type="transmembrane region" description="Helical" evidence="7">
    <location>
        <begin position="338"/>
        <end position="356"/>
    </location>
</feature>
<dbReference type="STRING" id="671065.MetMK1DRAFT_00029680"/>
<feature type="transmembrane region" description="Helical" evidence="7">
    <location>
        <begin position="415"/>
        <end position="435"/>
    </location>
</feature>
<dbReference type="PROSITE" id="PS50156">
    <property type="entry name" value="SSD"/>
    <property type="match status" value="1"/>
</dbReference>